<dbReference type="RefSeq" id="WP_090697111.1">
    <property type="nucleotide sequence ID" value="NZ_FOSP01000003.1"/>
</dbReference>
<evidence type="ECO:0000313" key="3">
    <source>
        <dbReference type="Proteomes" id="UP000199533"/>
    </source>
</evidence>
<feature type="domain" description="DAGKc" evidence="1">
    <location>
        <begin position="50"/>
        <end position="129"/>
    </location>
</feature>
<evidence type="ECO:0000313" key="2">
    <source>
        <dbReference type="EMBL" id="SFK29462.1"/>
    </source>
</evidence>
<accession>A0A1I3YCC2</accession>
<dbReference type="PROSITE" id="PS50146">
    <property type="entry name" value="DAGK"/>
    <property type="match status" value="1"/>
</dbReference>
<dbReference type="Proteomes" id="UP000199533">
    <property type="component" value="Unassembled WGS sequence"/>
</dbReference>
<name>A0A1I3YCC2_9PROT</name>
<dbReference type="InterPro" id="IPR016064">
    <property type="entry name" value="NAD/diacylglycerol_kinase_sf"/>
</dbReference>
<dbReference type="InterPro" id="IPR017438">
    <property type="entry name" value="ATP-NAD_kinase_N"/>
</dbReference>
<keyword evidence="2" id="KW-0418">Kinase</keyword>
<dbReference type="Pfam" id="PF00781">
    <property type="entry name" value="DAGK_cat"/>
    <property type="match status" value="1"/>
</dbReference>
<dbReference type="Gene3D" id="2.60.200.40">
    <property type="match status" value="1"/>
</dbReference>
<sequence length="178" mass="20249">MSNERLVIIVNRKAGTARRLGRTGLLKALQIVNRPIQLMWLHPSELSTWIQKLINDGTDKLVIGGGDGTINQAIQYLVGTKIVLFPLPLGTMNHFVKDLQLPTQLNEFLPLLNSEVNRHIDVGCVNNQFFLNNVSLGMYPLVIRYRGMARFSQRFPKLIATIYALTKVLLRHQSRRSF</sequence>
<keyword evidence="3" id="KW-1185">Reference proteome</keyword>
<dbReference type="GO" id="GO:0016301">
    <property type="term" value="F:kinase activity"/>
    <property type="evidence" value="ECO:0007669"/>
    <property type="project" value="UniProtKB-KW"/>
</dbReference>
<keyword evidence="2" id="KW-0808">Transferase</keyword>
<dbReference type="EMBL" id="FOSP01000003">
    <property type="protein sequence ID" value="SFK29462.1"/>
    <property type="molecule type" value="Genomic_DNA"/>
</dbReference>
<dbReference type="AlphaFoldDB" id="A0A1I3YCC2"/>
<evidence type="ECO:0000259" key="1">
    <source>
        <dbReference type="PROSITE" id="PS50146"/>
    </source>
</evidence>
<dbReference type="Gene3D" id="3.40.50.10330">
    <property type="entry name" value="Probable inorganic polyphosphate/atp-NAD kinase, domain 1"/>
    <property type="match status" value="1"/>
</dbReference>
<dbReference type="SUPFAM" id="SSF111331">
    <property type="entry name" value="NAD kinase/diacylglycerol kinase-like"/>
    <property type="match status" value="1"/>
</dbReference>
<dbReference type="OrthoDB" id="142078at2"/>
<dbReference type="STRING" id="52441.SAMN05216302_1003134"/>
<dbReference type="InterPro" id="IPR001206">
    <property type="entry name" value="Diacylglycerol_kinase_cat_dom"/>
</dbReference>
<gene>
    <name evidence="2" type="ORF">SAMN05216302_1003134</name>
</gene>
<proteinExistence type="predicted"/>
<protein>
    <submittedName>
        <fullName evidence="2">Diacylglycerol kinase catalytic domain-containing protein</fullName>
    </submittedName>
</protein>
<reference evidence="3" key="1">
    <citation type="submission" date="2016-10" db="EMBL/GenBank/DDBJ databases">
        <authorList>
            <person name="Varghese N."/>
            <person name="Submissions S."/>
        </authorList>
    </citation>
    <scope>NUCLEOTIDE SEQUENCE [LARGE SCALE GENOMIC DNA]</scope>
    <source>
        <strain evidence="3">Nm69</strain>
    </source>
</reference>
<organism evidence="2 3">
    <name type="scientific">Nitrosomonas aestuarii</name>
    <dbReference type="NCBI Taxonomy" id="52441"/>
    <lineage>
        <taxon>Bacteria</taxon>
        <taxon>Pseudomonadati</taxon>
        <taxon>Pseudomonadota</taxon>
        <taxon>Betaproteobacteria</taxon>
        <taxon>Nitrosomonadales</taxon>
        <taxon>Nitrosomonadaceae</taxon>
        <taxon>Nitrosomonas</taxon>
    </lineage>
</organism>